<dbReference type="SUPFAM" id="SSF54966">
    <property type="entry name" value="RuBisCO, large subunit, small (N-terminal) domain"/>
    <property type="match status" value="1"/>
</dbReference>
<dbReference type="SMR" id="A0A2R7Y6J5"/>
<evidence type="ECO:0000259" key="1">
    <source>
        <dbReference type="Pfam" id="PF00016"/>
    </source>
</evidence>
<dbReference type="CDD" id="cd08205">
    <property type="entry name" value="RuBisCO_IV_RLP"/>
    <property type="match status" value="1"/>
</dbReference>
<dbReference type="GO" id="GO:0016984">
    <property type="term" value="F:ribulose-bisphosphate carboxylase activity"/>
    <property type="evidence" value="ECO:0007669"/>
    <property type="project" value="InterPro"/>
</dbReference>
<evidence type="ECO:0000313" key="4">
    <source>
        <dbReference type="Proteomes" id="UP000244093"/>
    </source>
</evidence>
<dbReference type="AlphaFoldDB" id="A0A2R7Y6J5"/>
<feature type="domain" description="Ribulose bisphosphate carboxylase large subunit C-terminal" evidence="1">
    <location>
        <begin position="119"/>
        <end position="400"/>
    </location>
</feature>
<dbReference type="Proteomes" id="UP000244093">
    <property type="component" value="Unassembled WGS sequence"/>
</dbReference>
<dbReference type="InterPro" id="IPR017443">
    <property type="entry name" value="RuBisCO_lsu_fd_N"/>
</dbReference>
<proteinExistence type="predicted"/>
<dbReference type="InterPro" id="IPR033966">
    <property type="entry name" value="RuBisCO"/>
</dbReference>
<name>A0A2R7Y6J5_9CREN</name>
<comment type="caution">
    <text evidence="3">The sequence shown here is derived from an EMBL/GenBank/DDBJ whole genome shotgun (WGS) entry which is preliminary data.</text>
</comment>
<dbReference type="InterPro" id="IPR036376">
    <property type="entry name" value="RuBisCO_lsu_C_sf"/>
</dbReference>
<dbReference type="InterPro" id="IPR036422">
    <property type="entry name" value="RuBisCO_lsu_N_sf"/>
</dbReference>
<evidence type="ECO:0000259" key="2">
    <source>
        <dbReference type="Pfam" id="PF02788"/>
    </source>
</evidence>
<evidence type="ECO:0000313" key="3">
    <source>
        <dbReference type="EMBL" id="PUA33160.1"/>
    </source>
</evidence>
<accession>A0A2R7Y6J5</accession>
<dbReference type="Gene3D" id="3.30.70.150">
    <property type="entry name" value="RuBisCO large subunit, N-terminal domain"/>
    <property type="match status" value="1"/>
</dbReference>
<evidence type="ECO:0008006" key="5">
    <source>
        <dbReference type="Google" id="ProtNLM"/>
    </source>
</evidence>
<dbReference type="GO" id="GO:0015977">
    <property type="term" value="P:carbon fixation"/>
    <property type="evidence" value="ECO:0007669"/>
    <property type="project" value="InterPro"/>
</dbReference>
<dbReference type="Gene3D" id="3.20.20.110">
    <property type="entry name" value="Ribulose bisphosphate carboxylase, large subunit, C-terminal domain"/>
    <property type="match status" value="1"/>
</dbReference>
<dbReference type="SFLD" id="SFLDS00014">
    <property type="entry name" value="RuBisCO"/>
    <property type="match status" value="1"/>
</dbReference>
<dbReference type="Pfam" id="PF00016">
    <property type="entry name" value="RuBisCO_large"/>
    <property type="match status" value="1"/>
</dbReference>
<feature type="domain" description="Ribulose bisphosphate carboxylase large subunit ferrodoxin-like N-terminal" evidence="2">
    <location>
        <begin position="6"/>
        <end position="108"/>
    </location>
</feature>
<dbReference type="GO" id="GO:0000287">
    <property type="term" value="F:magnesium ion binding"/>
    <property type="evidence" value="ECO:0007669"/>
    <property type="project" value="InterPro"/>
</dbReference>
<dbReference type="SFLD" id="SFLDG00301">
    <property type="entry name" value="RuBisCO-like_proteins"/>
    <property type="match status" value="1"/>
</dbReference>
<dbReference type="InterPro" id="IPR000685">
    <property type="entry name" value="RuBisCO_lsu_C"/>
</dbReference>
<gene>
    <name evidence="3" type="ORF">B7O98_01605</name>
</gene>
<dbReference type="Pfam" id="PF02788">
    <property type="entry name" value="RuBisCO_large_N"/>
    <property type="match status" value="1"/>
</dbReference>
<reference evidence="3 4" key="1">
    <citation type="journal article" date="2018" name="Syst. Appl. Microbiol.">
        <title>A new symbiotic nanoarchaeote (Candidatus Nanoclepta minutus) and its host (Zestosphaera tikiterensis gen. nov., sp. nov.) from a New Zealand hot spring.</title>
        <authorList>
            <person name="St John E."/>
            <person name="Liu Y."/>
            <person name="Podar M."/>
            <person name="Stott M.B."/>
            <person name="Meneghin J."/>
            <person name="Chen Z."/>
            <person name="Lagutin K."/>
            <person name="Mitchell K."/>
            <person name="Reysenbach A.L."/>
        </authorList>
    </citation>
    <scope>NUCLEOTIDE SEQUENCE [LARGE SCALE GENOMIC DNA]</scope>
    <source>
        <strain evidence="3">NZ3</strain>
    </source>
</reference>
<dbReference type="EMBL" id="NBVN01000002">
    <property type="protein sequence ID" value="PUA33160.1"/>
    <property type="molecule type" value="Genomic_DNA"/>
</dbReference>
<sequence>MIGISSGFEPDVVARALAAEQTTGTWIRTPMETPEMRRNIGAKVLGVYEIPDYETETPKEGLRWFIIAIGFPWVNFESDISVIFSTITGNIMAYGKIKLLDIWMPKEYLKLFKGPKYGVEGLRNLMGIHERPFIVAMIKPCVYYPPDIGAKLAYEAWVGGVDIIKDDELLANQSYNKVEERVVKFMEALDKAVAETGEKKLYTVNITSDPPKLFDLAEKAQELGANALMVNAVSVGLGAFKSLTEDPSIKLPILAHSIDFAGTIYTSPYGGISSTLILGKLIRLAGADMNIYPAPYGKVPTYTKEKYIRVAKYLRAPMEGIKPTLPCPSGGITQLHVPQLMKDLGVDVGISAGGAIHAHPMGSRAGAKSMRQAIEATLKNIPLEEYAKENTELKAAIEAYKKGSLAMMLGL</sequence>
<dbReference type="SUPFAM" id="SSF51649">
    <property type="entry name" value="RuBisCo, C-terminal domain"/>
    <property type="match status" value="1"/>
</dbReference>
<dbReference type="PANTHER" id="PTHR42704">
    <property type="entry name" value="RIBULOSE BISPHOSPHATE CARBOXYLASE"/>
    <property type="match status" value="1"/>
</dbReference>
<dbReference type="PANTHER" id="PTHR42704:SF17">
    <property type="entry name" value="RIBULOSE BISPHOSPHATE CARBOXYLASE LARGE CHAIN"/>
    <property type="match status" value="1"/>
</dbReference>
<organism evidence="3 4">
    <name type="scientific">Zestosphaera tikiterensis</name>
    <dbReference type="NCBI Taxonomy" id="1973259"/>
    <lineage>
        <taxon>Archaea</taxon>
        <taxon>Thermoproteota</taxon>
        <taxon>Thermoprotei</taxon>
        <taxon>Desulfurococcales</taxon>
        <taxon>Desulfurococcaceae</taxon>
        <taxon>Zestosphaera</taxon>
    </lineage>
</organism>
<protein>
    <recommendedName>
        <fullName evidence="5">Ribulose 1,5-bisphosphate carboxylase</fullName>
    </recommendedName>
</protein>